<organism evidence="1 2">
    <name type="scientific">Amniculicola lignicola CBS 123094</name>
    <dbReference type="NCBI Taxonomy" id="1392246"/>
    <lineage>
        <taxon>Eukaryota</taxon>
        <taxon>Fungi</taxon>
        <taxon>Dikarya</taxon>
        <taxon>Ascomycota</taxon>
        <taxon>Pezizomycotina</taxon>
        <taxon>Dothideomycetes</taxon>
        <taxon>Pleosporomycetidae</taxon>
        <taxon>Pleosporales</taxon>
        <taxon>Amniculicolaceae</taxon>
        <taxon>Amniculicola</taxon>
    </lineage>
</organism>
<dbReference type="EMBL" id="ML977628">
    <property type="protein sequence ID" value="KAF1996156.1"/>
    <property type="molecule type" value="Genomic_DNA"/>
</dbReference>
<name>A0A6A5WET3_9PLEO</name>
<accession>A0A6A5WET3</accession>
<evidence type="ECO:0000313" key="1">
    <source>
        <dbReference type="EMBL" id="KAF1996156.1"/>
    </source>
</evidence>
<evidence type="ECO:0000313" key="2">
    <source>
        <dbReference type="Proteomes" id="UP000799779"/>
    </source>
</evidence>
<dbReference type="Proteomes" id="UP000799779">
    <property type="component" value="Unassembled WGS sequence"/>
</dbReference>
<reference evidence="1" key="1">
    <citation type="journal article" date="2020" name="Stud. Mycol.">
        <title>101 Dothideomycetes genomes: a test case for predicting lifestyles and emergence of pathogens.</title>
        <authorList>
            <person name="Haridas S."/>
            <person name="Albert R."/>
            <person name="Binder M."/>
            <person name="Bloem J."/>
            <person name="Labutti K."/>
            <person name="Salamov A."/>
            <person name="Andreopoulos B."/>
            <person name="Baker S."/>
            <person name="Barry K."/>
            <person name="Bills G."/>
            <person name="Bluhm B."/>
            <person name="Cannon C."/>
            <person name="Castanera R."/>
            <person name="Culley D."/>
            <person name="Daum C."/>
            <person name="Ezra D."/>
            <person name="Gonzalez J."/>
            <person name="Henrissat B."/>
            <person name="Kuo A."/>
            <person name="Liang C."/>
            <person name="Lipzen A."/>
            <person name="Lutzoni F."/>
            <person name="Magnuson J."/>
            <person name="Mondo S."/>
            <person name="Nolan M."/>
            <person name="Ohm R."/>
            <person name="Pangilinan J."/>
            <person name="Park H.-J."/>
            <person name="Ramirez L."/>
            <person name="Alfaro M."/>
            <person name="Sun H."/>
            <person name="Tritt A."/>
            <person name="Yoshinaga Y."/>
            <person name="Zwiers L.-H."/>
            <person name="Turgeon B."/>
            <person name="Goodwin S."/>
            <person name="Spatafora J."/>
            <person name="Crous P."/>
            <person name="Grigoriev I."/>
        </authorList>
    </citation>
    <scope>NUCLEOTIDE SEQUENCE</scope>
    <source>
        <strain evidence="1">CBS 123094</strain>
    </source>
</reference>
<sequence length="134" mass="15009">MDRVFLRLRRLKGTGESFGHHTRSHISAVLQEMRPRKWSISSTAKSESSTDTASAHASTRFARLELRPSMLALFVGLGILLVRLLADVACINRDGPPRPPGYSDATLHFKRRIPVWFSIGIAHRRHALAAFAPR</sequence>
<keyword evidence="2" id="KW-1185">Reference proteome</keyword>
<protein>
    <submittedName>
        <fullName evidence="1">Uncharacterized protein</fullName>
    </submittedName>
</protein>
<gene>
    <name evidence="1" type="ORF">P154DRAFT_525738</name>
</gene>
<proteinExistence type="predicted"/>
<dbReference type="AlphaFoldDB" id="A0A6A5WET3"/>